<comment type="caution">
    <text evidence="2">The sequence shown here is derived from an EMBL/GenBank/DDBJ whole genome shotgun (WGS) entry which is preliminary data.</text>
</comment>
<dbReference type="InterPro" id="IPR053521">
    <property type="entry name" value="McjB-like"/>
</dbReference>
<evidence type="ECO:0000313" key="2">
    <source>
        <dbReference type="EMBL" id="MBA0127017.1"/>
    </source>
</evidence>
<evidence type="ECO:0000259" key="1">
    <source>
        <dbReference type="Pfam" id="PF13471"/>
    </source>
</evidence>
<dbReference type="NCBIfam" id="NF033537">
    <property type="entry name" value="lasso_biosyn_B2"/>
    <property type="match status" value="1"/>
</dbReference>
<dbReference type="RefSeq" id="WP_180893826.1">
    <property type="nucleotide sequence ID" value="NZ_JACCKD010000005.1"/>
</dbReference>
<dbReference type="InterPro" id="IPR032708">
    <property type="entry name" value="McjB_C"/>
</dbReference>
<feature type="domain" description="Microcin J25-processing protein McjB C-terminal" evidence="1">
    <location>
        <begin position="138"/>
        <end position="245"/>
    </location>
</feature>
<keyword evidence="3" id="KW-1185">Reference proteome</keyword>
<name>A0A838ACS6_9PSEU</name>
<evidence type="ECO:0000313" key="3">
    <source>
        <dbReference type="Proteomes" id="UP000582974"/>
    </source>
</evidence>
<dbReference type="Pfam" id="PF13471">
    <property type="entry name" value="Transglut_core3"/>
    <property type="match status" value="1"/>
</dbReference>
<dbReference type="Proteomes" id="UP000582974">
    <property type="component" value="Unassembled WGS sequence"/>
</dbReference>
<protein>
    <submittedName>
        <fullName evidence="2">Lasso peptide biosynthesis B2 protein</fullName>
    </submittedName>
</protein>
<proteinExistence type="predicted"/>
<dbReference type="EMBL" id="JACCKD010000005">
    <property type="protein sequence ID" value="MBA0127017.1"/>
    <property type="molecule type" value="Genomic_DNA"/>
</dbReference>
<reference evidence="2 3" key="1">
    <citation type="submission" date="2020-07" db="EMBL/GenBank/DDBJ databases">
        <title>Genome of Haloechinothrix sp.</title>
        <authorList>
            <person name="Tang S.-K."/>
            <person name="Yang L."/>
            <person name="Zhu W.-Y."/>
        </authorList>
    </citation>
    <scope>NUCLEOTIDE SEQUENCE [LARGE SCALE GENOMIC DNA]</scope>
    <source>
        <strain evidence="2 3">YIM 98757</strain>
    </source>
</reference>
<accession>A0A838ACS6</accession>
<sequence>MSDQRHATPGSRFGVAPGPGMYLAADRGELIVLDVKRDRYLALDTRASHVARTALRGNIAYLSQEQQLILNALLRQGLLVRTPTANAAFYLPVPPDPRGVSSYSWMPYRSRAAQLGATSKMLDVVRSVRTLHLAETIRRRLGIAGLLTWLTERRAVRPRRKRRAHEQAVAAVVRAHLWARSLYPWQVHCLSGSAGLVTHLWHLGIMAEFVIGVQKYPFIAHAWVEFNCEVINDRVEVSSGLARIVSI</sequence>
<dbReference type="AlphaFoldDB" id="A0A838ACS6"/>
<gene>
    <name evidence="2" type="ORF">H0B56_15815</name>
</gene>
<organism evidence="2 3">
    <name type="scientific">Haloechinothrix aidingensis</name>
    <dbReference type="NCBI Taxonomy" id="2752311"/>
    <lineage>
        <taxon>Bacteria</taxon>
        <taxon>Bacillati</taxon>
        <taxon>Actinomycetota</taxon>
        <taxon>Actinomycetes</taxon>
        <taxon>Pseudonocardiales</taxon>
        <taxon>Pseudonocardiaceae</taxon>
        <taxon>Haloechinothrix</taxon>
    </lineage>
</organism>